<sequence length="286" mass="32042">MAEQSESLEYTPTWVVAVVCFIIVLISLFAERGLHRLGKFFREKNQDALYEALQKLKEELMLLGFISLLLTVSQRAISKICIPENIAKIMLPCKLKELSNTSSHLITGRHLLAGSGGADHCSRHEGQTPLLSLEALHQLHIFIFVLAVTHVIFCATTMVLGVAKEHCPTNPKFNFHKYMLRTLEHDFKRIVGIRVIVQVLCSYSTLPLYAIVTQMGSRFKQGIFDQHTVGLLKEWASGKAGSSTQNRMVMETLESICVSKRSASNEIQEISSTVELSYPNKPSHTT</sequence>
<evidence type="ECO:0000256" key="7">
    <source>
        <dbReference type="ARBA" id="ARBA00023265"/>
    </source>
</evidence>
<reference evidence="9 10" key="1">
    <citation type="journal article" date="2017" name="Genome Biol.">
        <title>New reference genome sequences of hot pepper reveal the massive evolution of plant disease-resistance genes by retroduplication.</title>
        <authorList>
            <person name="Kim S."/>
            <person name="Park J."/>
            <person name="Yeom S.I."/>
            <person name="Kim Y.M."/>
            <person name="Seo E."/>
            <person name="Kim K.T."/>
            <person name="Kim M.S."/>
            <person name="Lee J.M."/>
            <person name="Cheong K."/>
            <person name="Shin H.S."/>
            <person name="Kim S.B."/>
            <person name="Han K."/>
            <person name="Lee J."/>
            <person name="Park M."/>
            <person name="Lee H.A."/>
            <person name="Lee H.Y."/>
            <person name="Lee Y."/>
            <person name="Oh S."/>
            <person name="Lee J.H."/>
            <person name="Choi E."/>
            <person name="Choi E."/>
            <person name="Lee S.E."/>
            <person name="Jeon J."/>
            <person name="Kim H."/>
            <person name="Choi G."/>
            <person name="Song H."/>
            <person name="Lee J."/>
            <person name="Lee S.C."/>
            <person name="Kwon J.K."/>
            <person name="Lee H.Y."/>
            <person name="Koo N."/>
            <person name="Hong Y."/>
            <person name="Kim R.W."/>
            <person name="Kang W.H."/>
            <person name="Huh J.H."/>
            <person name="Kang B.C."/>
            <person name="Yang T.J."/>
            <person name="Lee Y.H."/>
            <person name="Bennetzen J.L."/>
            <person name="Choi D."/>
        </authorList>
    </citation>
    <scope>NUCLEOTIDE SEQUENCE [LARGE SCALE GENOMIC DNA]</scope>
    <source>
        <strain evidence="10">cv. PBC81</strain>
    </source>
</reference>
<dbReference type="InterPro" id="IPR004326">
    <property type="entry name" value="Mlo"/>
</dbReference>
<keyword evidence="7" id="KW-0568">Pathogenesis-related protein</keyword>
<dbReference type="GO" id="GO:0016020">
    <property type="term" value="C:membrane"/>
    <property type="evidence" value="ECO:0007669"/>
    <property type="project" value="UniProtKB-SubCell"/>
</dbReference>
<evidence type="ECO:0008006" key="11">
    <source>
        <dbReference type="Google" id="ProtNLM"/>
    </source>
</evidence>
<evidence type="ECO:0000256" key="4">
    <source>
        <dbReference type="ARBA" id="ARBA00022821"/>
    </source>
</evidence>
<comment type="subcellular location">
    <subcellularLocation>
        <location evidence="1">Membrane</location>
        <topology evidence="1">Multi-pass membrane protein</topology>
    </subcellularLocation>
</comment>
<feature type="transmembrane region" description="Helical" evidence="8">
    <location>
        <begin position="12"/>
        <end position="30"/>
    </location>
</feature>
<comment type="similarity">
    <text evidence="2">Belongs to the MLO family.</text>
</comment>
<feature type="transmembrane region" description="Helical" evidence="8">
    <location>
        <begin position="141"/>
        <end position="163"/>
    </location>
</feature>
<evidence type="ECO:0000256" key="3">
    <source>
        <dbReference type="ARBA" id="ARBA00022692"/>
    </source>
</evidence>
<organism evidence="9 10">
    <name type="scientific">Capsicum baccatum</name>
    <name type="common">Peruvian pepper</name>
    <dbReference type="NCBI Taxonomy" id="33114"/>
    <lineage>
        <taxon>Eukaryota</taxon>
        <taxon>Viridiplantae</taxon>
        <taxon>Streptophyta</taxon>
        <taxon>Embryophyta</taxon>
        <taxon>Tracheophyta</taxon>
        <taxon>Spermatophyta</taxon>
        <taxon>Magnoliopsida</taxon>
        <taxon>eudicotyledons</taxon>
        <taxon>Gunneridae</taxon>
        <taxon>Pentapetalae</taxon>
        <taxon>asterids</taxon>
        <taxon>lamiids</taxon>
        <taxon>Solanales</taxon>
        <taxon>Solanaceae</taxon>
        <taxon>Solanoideae</taxon>
        <taxon>Capsiceae</taxon>
        <taxon>Capsicum</taxon>
    </lineage>
</organism>
<name>A0A2G2W8B1_CAPBA</name>
<evidence type="ECO:0000256" key="2">
    <source>
        <dbReference type="ARBA" id="ARBA00006574"/>
    </source>
</evidence>
<dbReference type="AlphaFoldDB" id="A0A2G2W8B1"/>
<keyword evidence="3 8" id="KW-0812">Transmembrane</keyword>
<gene>
    <name evidence="9" type="ORF">CQW23_20322</name>
</gene>
<dbReference type="Proteomes" id="UP000224567">
    <property type="component" value="Unassembled WGS sequence"/>
</dbReference>
<proteinExistence type="inferred from homology"/>
<feature type="transmembrane region" description="Helical" evidence="8">
    <location>
        <begin position="191"/>
        <end position="212"/>
    </location>
</feature>
<dbReference type="PANTHER" id="PTHR31942:SF54">
    <property type="entry name" value="MLO-LIKE PROTEIN 13"/>
    <property type="match status" value="1"/>
</dbReference>
<dbReference type="GO" id="GO:0006952">
    <property type="term" value="P:defense response"/>
    <property type="evidence" value="ECO:0007669"/>
    <property type="project" value="UniProtKB-KW"/>
</dbReference>
<keyword evidence="5 8" id="KW-1133">Transmembrane helix</keyword>
<dbReference type="STRING" id="33114.A0A2G2W8B1"/>
<keyword evidence="10" id="KW-1185">Reference proteome</keyword>
<keyword evidence="4" id="KW-0611">Plant defense</keyword>
<accession>A0A2G2W8B1</accession>
<dbReference type="EMBL" id="MLFT02000008">
    <property type="protein sequence ID" value="PHT41468.1"/>
    <property type="molecule type" value="Genomic_DNA"/>
</dbReference>
<protein>
    <recommendedName>
        <fullName evidence="11">MLO-like protein 13</fullName>
    </recommendedName>
</protein>
<evidence type="ECO:0000313" key="9">
    <source>
        <dbReference type="EMBL" id="PHT41468.1"/>
    </source>
</evidence>
<evidence type="ECO:0000256" key="8">
    <source>
        <dbReference type="SAM" id="Phobius"/>
    </source>
</evidence>
<evidence type="ECO:0000313" key="10">
    <source>
        <dbReference type="Proteomes" id="UP000224567"/>
    </source>
</evidence>
<reference evidence="10" key="2">
    <citation type="journal article" date="2017" name="J. Anim. Genet.">
        <title>Multiple reference genome sequences of hot pepper reveal the massive evolution of plant disease resistance genes by retroduplication.</title>
        <authorList>
            <person name="Kim S."/>
            <person name="Park J."/>
            <person name="Yeom S.-I."/>
            <person name="Kim Y.-M."/>
            <person name="Seo E."/>
            <person name="Kim K.-T."/>
            <person name="Kim M.-S."/>
            <person name="Lee J.M."/>
            <person name="Cheong K."/>
            <person name="Shin H.-S."/>
            <person name="Kim S.-B."/>
            <person name="Han K."/>
            <person name="Lee J."/>
            <person name="Park M."/>
            <person name="Lee H.-A."/>
            <person name="Lee H.-Y."/>
            <person name="Lee Y."/>
            <person name="Oh S."/>
            <person name="Lee J.H."/>
            <person name="Choi E."/>
            <person name="Choi E."/>
            <person name="Lee S.E."/>
            <person name="Jeon J."/>
            <person name="Kim H."/>
            <person name="Choi G."/>
            <person name="Song H."/>
            <person name="Lee J."/>
            <person name="Lee S.-C."/>
            <person name="Kwon J.-K."/>
            <person name="Lee H.-Y."/>
            <person name="Koo N."/>
            <person name="Hong Y."/>
            <person name="Kim R.W."/>
            <person name="Kang W.-H."/>
            <person name="Huh J.H."/>
            <person name="Kang B.-C."/>
            <person name="Yang T.-J."/>
            <person name="Lee Y.-H."/>
            <person name="Bennetzen J.L."/>
            <person name="Choi D."/>
        </authorList>
    </citation>
    <scope>NUCLEOTIDE SEQUENCE [LARGE SCALE GENOMIC DNA]</scope>
    <source>
        <strain evidence="10">cv. PBC81</strain>
    </source>
</reference>
<comment type="caution">
    <text evidence="9">The sequence shown here is derived from an EMBL/GenBank/DDBJ whole genome shotgun (WGS) entry which is preliminary data.</text>
</comment>
<evidence type="ECO:0000256" key="5">
    <source>
        <dbReference type="ARBA" id="ARBA00022989"/>
    </source>
</evidence>
<evidence type="ECO:0000256" key="6">
    <source>
        <dbReference type="ARBA" id="ARBA00023136"/>
    </source>
</evidence>
<dbReference type="Pfam" id="PF03094">
    <property type="entry name" value="Mlo"/>
    <property type="match status" value="2"/>
</dbReference>
<dbReference type="PANTHER" id="PTHR31942">
    <property type="entry name" value="MLO-LIKE PROTEIN 1"/>
    <property type="match status" value="1"/>
</dbReference>
<dbReference type="OrthoDB" id="1388414at2759"/>
<keyword evidence="6 8" id="KW-0472">Membrane</keyword>
<evidence type="ECO:0000256" key="1">
    <source>
        <dbReference type="ARBA" id="ARBA00004141"/>
    </source>
</evidence>